<gene>
    <name evidence="2" type="ORF">HJC23_013752</name>
</gene>
<proteinExistence type="predicted"/>
<dbReference type="PANTHER" id="PTHR47032:SF1">
    <property type="entry name" value="UDP-D-XYLOSE:L-FUCOSE ALPHA-1,3-D-XYLOSYLTRANSFERASE-RELATED"/>
    <property type="match status" value="1"/>
</dbReference>
<dbReference type="EMBL" id="JABMIG020000173">
    <property type="protein sequence ID" value="KAL3787543.1"/>
    <property type="molecule type" value="Genomic_DNA"/>
</dbReference>
<feature type="domain" description="Nucleotide-diphospho-sugar transferase" evidence="1">
    <location>
        <begin position="14"/>
        <end position="139"/>
    </location>
</feature>
<protein>
    <recommendedName>
        <fullName evidence="1">Nucleotide-diphospho-sugar transferase domain-containing protein</fullName>
    </recommendedName>
</protein>
<organism evidence="2 3">
    <name type="scientific">Cyclotella cryptica</name>
    <dbReference type="NCBI Taxonomy" id="29204"/>
    <lineage>
        <taxon>Eukaryota</taxon>
        <taxon>Sar</taxon>
        <taxon>Stramenopiles</taxon>
        <taxon>Ochrophyta</taxon>
        <taxon>Bacillariophyta</taxon>
        <taxon>Coscinodiscophyceae</taxon>
        <taxon>Thalassiosirophycidae</taxon>
        <taxon>Stephanodiscales</taxon>
        <taxon>Stephanodiscaceae</taxon>
        <taxon>Cyclotella</taxon>
    </lineage>
</organism>
<evidence type="ECO:0000313" key="2">
    <source>
        <dbReference type="EMBL" id="KAL3787543.1"/>
    </source>
</evidence>
<keyword evidence="3" id="KW-1185">Reference proteome</keyword>
<reference evidence="2 3" key="1">
    <citation type="journal article" date="2020" name="G3 (Bethesda)">
        <title>Improved Reference Genome for Cyclotella cryptica CCMP332, a Model for Cell Wall Morphogenesis, Salinity Adaptation, and Lipid Production in Diatoms (Bacillariophyta).</title>
        <authorList>
            <person name="Roberts W.R."/>
            <person name="Downey K.M."/>
            <person name="Ruck E.C."/>
            <person name="Traller J.C."/>
            <person name="Alverson A.J."/>
        </authorList>
    </citation>
    <scope>NUCLEOTIDE SEQUENCE [LARGE SCALE GENOMIC DNA]</scope>
    <source>
        <strain evidence="2 3">CCMP332</strain>
    </source>
</reference>
<dbReference type="Proteomes" id="UP001516023">
    <property type="component" value="Unassembled WGS sequence"/>
</dbReference>
<name>A0ABD3PHM5_9STRA</name>
<evidence type="ECO:0000259" key="1">
    <source>
        <dbReference type="Pfam" id="PF03407"/>
    </source>
</evidence>
<accession>A0ABD3PHM5</accession>
<dbReference type="InterPro" id="IPR005069">
    <property type="entry name" value="Nucl-diP-sugar_transferase"/>
</dbReference>
<dbReference type="Pfam" id="PF03407">
    <property type="entry name" value="Nucleotid_trans"/>
    <property type="match status" value="1"/>
</dbReference>
<dbReference type="PANTHER" id="PTHR47032">
    <property type="entry name" value="UDP-D-XYLOSE:L-FUCOSE ALPHA-1,3-D-XYLOSYLTRANSFERASE-RELATED"/>
    <property type="match status" value="1"/>
</dbReference>
<dbReference type="AlphaFoldDB" id="A0ABD3PHM5"/>
<evidence type="ECO:0000313" key="3">
    <source>
        <dbReference type="Proteomes" id="UP001516023"/>
    </source>
</evidence>
<dbReference type="InterPro" id="IPR052636">
    <property type="entry name" value="UDP-D-xylose:L-fucose_XylT"/>
</dbReference>
<sequence>MIFSACCMSPLFGYDALYQDADIHDGSKQPRSSPYSANSGFYYVRSNINTQYFFISLLYYGDLVRKTTSHQQVLAHLLIEHSSLFGRRVKVWDGVTVFPGGYQYQYDRKYMHQLLSGQVHPLVVHMYWTNGKESKVKFLKQLGEWYVQNECLGDSASIERCTILSVANVFRHNQFFLVFIATNRAKLHVWIAHCTIRQEHRFGE</sequence>
<comment type="caution">
    <text evidence="2">The sequence shown here is derived from an EMBL/GenBank/DDBJ whole genome shotgun (WGS) entry which is preliminary data.</text>
</comment>